<keyword evidence="5 9" id="KW-0479">Metal-binding</keyword>
<proteinExistence type="predicted"/>
<dbReference type="RefSeq" id="XP_067518444.1">
    <property type="nucleotide sequence ID" value="XM_067662343.1"/>
</dbReference>
<organism evidence="10 11">
    <name type="scientific">Rhizopus delemar (strain RA 99-880 / ATCC MYA-4621 / FGSC 9543 / NRRL 43880)</name>
    <name type="common">Mucormycosis agent</name>
    <name type="synonym">Rhizopus arrhizus var. delemar</name>
    <dbReference type="NCBI Taxonomy" id="246409"/>
    <lineage>
        <taxon>Eukaryota</taxon>
        <taxon>Fungi</taxon>
        <taxon>Fungi incertae sedis</taxon>
        <taxon>Mucoromycota</taxon>
        <taxon>Mucoromycotina</taxon>
        <taxon>Mucoromycetes</taxon>
        <taxon>Mucorales</taxon>
        <taxon>Mucorineae</taxon>
        <taxon>Rhizopodaceae</taxon>
        <taxon>Rhizopus</taxon>
    </lineage>
</organism>
<dbReference type="Proteomes" id="UP000009138">
    <property type="component" value="Unassembled WGS sequence"/>
</dbReference>
<keyword evidence="8" id="KW-0472">Membrane</keyword>
<dbReference type="SUPFAM" id="SSF46626">
    <property type="entry name" value="Cytochrome c"/>
    <property type="match status" value="1"/>
</dbReference>
<keyword evidence="7 9" id="KW-0408">Iron</keyword>
<comment type="cofactor">
    <cofactor evidence="9">
        <name>heme c</name>
        <dbReference type="ChEBI" id="CHEBI:61717"/>
    </cofactor>
    <text evidence="9">Binds 1 heme c group covalently per subunit.</text>
</comment>
<keyword evidence="4" id="KW-0812">Transmembrane</keyword>
<keyword evidence="3" id="KW-0249">Electron transport</keyword>
<dbReference type="Gene3D" id="1.10.760.10">
    <property type="entry name" value="Cytochrome c-like domain"/>
    <property type="match status" value="1"/>
</dbReference>
<evidence type="ECO:0000256" key="6">
    <source>
        <dbReference type="ARBA" id="ARBA00022989"/>
    </source>
</evidence>
<evidence type="ECO:0000256" key="1">
    <source>
        <dbReference type="ARBA" id="ARBA00004370"/>
    </source>
</evidence>
<evidence type="ECO:0000256" key="7">
    <source>
        <dbReference type="ARBA" id="ARBA00023004"/>
    </source>
</evidence>
<protein>
    <submittedName>
        <fullName evidence="10">Uncharacterized protein</fullName>
    </submittedName>
</protein>
<keyword evidence="11" id="KW-1185">Reference proteome</keyword>
<feature type="binding site" description="covalent" evidence="9">
    <location>
        <position position="93"/>
    </location>
    <ligand>
        <name>heme c</name>
        <dbReference type="ChEBI" id="CHEBI:61717"/>
    </ligand>
</feature>
<gene>
    <name evidence="10" type="ORF">RO3G_07753</name>
</gene>
<evidence type="ECO:0000256" key="3">
    <source>
        <dbReference type="ARBA" id="ARBA00022660"/>
    </source>
</evidence>
<dbReference type="STRING" id="246409.I1C3L8"/>
<evidence type="ECO:0000256" key="2">
    <source>
        <dbReference type="ARBA" id="ARBA00022617"/>
    </source>
</evidence>
<evidence type="ECO:0000313" key="11">
    <source>
        <dbReference type="Proteomes" id="UP000009138"/>
    </source>
</evidence>
<evidence type="ECO:0000256" key="8">
    <source>
        <dbReference type="ARBA" id="ARBA00023136"/>
    </source>
</evidence>
<dbReference type="PANTHER" id="PTHR10266">
    <property type="entry name" value="CYTOCHROME C1"/>
    <property type="match status" value="1"/>
</dbReference>
<keyword evidence="6" id="KW-1133">Transmembrane helix</keyword>
<evidence type="ECO:0000256" key="5">
    <source>
        <dbReference type="ARBA" id="ARBA00022723"/>
    </source>
</evidence>
<comment type="subcellular location">
    <subcellularLocation>
        <location evidence="1">Membrane</location>
    </subcellularLocation>
</comment>
<dbReference type="PANTHER" id="PTHR10266:SF3">
    <property type="entry name" value="CYTOCHROME C1, HEME PROTEIN, MITOCHONDRIAL"/>
    <property type="match status" value="1"/>
</dbReference>
<sequence length="113" mass="12256">MADACPHAPHYPWIHSDPLSTFDQAVAEAKVVAEEFEYQDGSDDKGGIFLVTCLNLMPNEEATHVGYADAPGGIEVREGLNYNPYFPGDAIAMSRVLFDGVIEYEDGTLATTS</sequence>
<evidence type="ECO:0000313" key="10">
    <source>
        <dbReference type="EMBL" id="EIE83048.1"/>
    </source>
</evidence>
<dbReference type="InParanoid" id="I1C3L8"/>
<keyword evidence="3" id="KW-0813">Transport</keyword>
<dbReference type="InterPro" id="IPR036909">
    <property type="entry name" value="Cyt_c-like_dom_sf"/>
</dbReference>
<dbReference type="GO" id="GO:0016020">
    <property type="term" value="C:membrane"/>
    <property type="evidence" value="ECO:0007669"/>
    <property type="project" value="UniProtKB-SubCell"/>
</dbReference>
<dbReference type="Pfam" id="PF02167">
    <property type="entry name" value="Cytochrom_C1"/>
    <property type="match status" value="1"/>
</dbReference>
<dbReference type="AlphaFoldDB" id="I1C3L8"/>
<reference evidence="10 11" key="1">
    <citation type="journal article" date="2009" name="PLoS Genet.">
        <title>Genomic analysis of the basal lineage fungus Rhizopus oryzae reveals a whole-genome duplication.</title>
        <authorList>
            <person name="Ma L.-J."/>
            <person name="Ibrahim A.S."/>
            <person name="Skory C."/>
            <person name="Grabherr M.G."/>
            <person name="Burger G."/>
            <person name="Butler M."/>
            <person name="Elias M."/>
            <person name="Idnurm A."/>
            <person name="Lang B.F."/>
            <person name="Sone T."/>
            <person name="Abe A."/>
            <person name="Calvo S.E."/>
            <person name="Corrochano L.M."/>
            <person name="Engels R."/>
            <person name="Fu J."/>
            <person name="Hansberg W."/>
            <person name="Kim J.-M."/>
            <person name="Kodira C.D."/>
            <person name="Koehrsen M.J."/>
            <person name="Liu B."/>
            <person name="Miranda-Saavedra D."/>
            <person name="O'Leary S."/>
            <person name="Ortiz-Castellanos L."/>
            <person name="Poulter R."/>
            <person name="Rodriguez-Romero J."/>
            <person name="Ruiz-Herrera J."/>
            <person name="Shen Y.-Q."/>
            <person name="Zeng Q."/>
            <person name="Galagan J."/>
            <person name="Birren B.W."/>
            <person name="Cuomo C.A."/>
            <person name="Wickes B.L."/>
        </authorList>
    </citation>
    <scope>NUCLEOTIDE SEQUENCE [LARGE SCALE GENOMIC DNA]</scope>
    <source>
        <strain evidence="11">RA 99-880 / ATCC MYA-4621 / FGSC 9543 / NRRL 43880</strain>
    </source>
</reference>
<name>I1C3L8_RHIO9</name>
<dbReference type="GO" id="GO:0020037">
    <property type="term" value="F:heme binding"/>
    <property type="evidence" value="ECO:0007669"/>
    <property type="project" value="InterPro"/>
</dbReference>
<dbReference type="GeneID" id="93614724"/>
<dbReference type="EMBL" id="CH476736">
    <property type="protein sequence ID" value="EIE83048.1"/>
    <property type="molecule type" value="Genomic_DNA"/>
</dbReference>
<keyword evidence="3" id="KW-0679">Respiratory chain</keyword>
<evidence type="ECO:0000256" key="9">
    <source>
        <dbReference type="PIRSR" id="PIRSR602326-1"/>
    </source>
</evidence>
<dbReference type="GO" id="GO:0046872">
    <property type="term" value="F:metal ion binding"/>
    <property type="evidence" value="ECO:0007669"/>
    <property type="project" value="UniProtKB-KW"/>
</dbReference>
<dbReference type="GO" id="GO:0006122">
    <property type="term" value="P:mitochondrial electron transport, ubiquinol to cytochrome c"/>
    <property type="evidence" value="ECO:0007669"/>
    <property type="project" value="TreeGrafter"/>
</dbReference>
<dbReference type="eggNOG" id="KOG3052">
    <property type="taxonomic scope" value="Eukaryota"/>
</dbReference>
<accession>I1C3L8</accession>
<keyword evidence="2 9" id="KW-0349">Heme</keyword>
<dbReference type="GO" id="GO:0005739">
    <property type="term" value="C:mitochondrion"/>
    <property type="evidence" value="ECO:0007669"/>
    <property type="project" value="GOC"/>
</dbReference>
<dbReference type="GO" id="GO:0009055">
    <property type="term" value="F:electron transfer activity"/>
    <property type="evidence" value="ECO:0007669"/>
    <property type="project" value="InterPro"/>
</dbReference>
<evidence type="ECO:0000256" key="4">
    <source>
        <dbReference type="ARBA" id="ARBA00022692"/>
    </source>
</evidence>
<dbReference type="InterPro" id="IPR002326">
    <property type="entry name" value="Cyt_c1"/>
</dbReference>
<dbReference type="VEuPathDB" id="FungiDB:RO3G_07753"/>